<dbReference type="GO" id="GO:0008080">
    <property type="term" value="F:N-acetyltransferase activity"/>
    <property type="evidence" value="ECO:0007669"/>
    <property type="project" value="UniProtKB-ARBA"/>
</dbReference>
<dbReference type="PANTHER" id="PTHR10545:SF29">
    <property type="entry name" value="GH14572P-RELATED"/>
    <property type="match status" value="1"/>
</dbReference>
<evidence type="ECO:0000256" key="2">
    <source>
        <dbReference type="ARBA" id="ARBA00022679"/>
    </source>
</evidence>
<dbReference type="SUPFAM" id="SSF55729">
    <property type="entry name" value="Acyl-CoA N-acyltransferases (Nat)"/>
    <property type="match status" value="1"/>
</dbReference>
<dbReference type="RefSeq" id="WP_109360038.1">
    <property type="nucleotide sequence ID" value="NZ_QFRJ01000010.1"/>
</dbReference>
<evidence type="ECO:0000313" key="5">
    <source>
        <dbReference type="EMBL" id="PWH84845.1"/>
    </source>
</evidence>
<dbReference type="OrthoDB" id="9805924at2"/>
<dbReference type="InterPro" id="IPR051016">
    <property type="entry name" value="Diverse_Substrate_AcTransf"/>
</dbReference>
<dbReference type="InterPro" id="IPR016181">
    <property type="entry name" value="Acyl_CoA_acyltransferase"/>
</dbReference>
<evidence type="ECO:0000256" key="3">
    <source>
        <dbReference type="ARBA" id="ARBA00023315"/>
    </source>
</evidence>
<dbReference type="PANTHER" id="PTHR10545">
    <property type="entry name" value="DIAMINE N-ACETYLTRANSFERASE"/>
    <property type="match status" value="1"/>
</dbReference>
<dbReference type="CDD" id="cd04301">
    <property type="entry name" value="NAT_SF"/>
    <property type="match status" value="1"/>
</dbReference>
<reference evidence="5 6" key="1">
    <citation type="submission" date="2018-05" db="EMBL/GenBank/DDBJ databases">
        <title>Brumimicrobium oceani sp. nov., isolated from coastal sediment.</title>
        <authorList>
            <person name="Kou Y."/>
        </authorList>
    </citation>
    <scope>NUCLEOTIDE SEQUENCE [LARGE SCALE GENOMIC DNA]</scope>
    <source>
        <strain evidence="5 6">C305</strain>
    </source>
</reference>
<gene>
    <name evidence="5" type="ORF">DIT68_11920</name>
</gene>
<feature type="domain" description="N-acetyltransferase" evidence="4">
    <location>
        <begin position="5"/>
        <end position="150"/>
    </location>
</feature>
<dbReference type="AlphaFoldDB" id="A0A2U2XAL6"/>
<comment type="caution">
    <text evidence="5">The sequence shown here is derived from an EMBL/GenBank/DDBJ whole genome shotgun (WGS) entry which is preliminary data.</text>
</comment>
<keyword evidence="3" id="KW-0012">Acyltransferase</keyword>
<accession>A0A2U2XAL6</accession>
<evidence type="ECO:0000259" key="4">
    <source>
        <dbReference type="PROSITE" id="PS51186"/>
    </source>
</evidence>
<keyword evidence="2 5" id="KW-0808">Transferase</keyword>
<protein>
    <submittedName>
        <fullName evidence="5">GNAT family N-acetyltransferase</fullName>
    </submittedName>
</protein>
<dbReference type="Gene3D" id="3.40.630.30">
    <property type="match status" value="1"/>
</dbReference>
<sequence length="150" mass="17535">MKGQTNIRKARRGDEIALMGLVQELADFEKAPDEVMNTPEQLAIDLFDDKICDCFVYEIDGVIRGMALYYVSYSTWRGRCLYLEDLYIQPEFRRGGIGQKLFQILVDEAKEMGVKRMDWQVLDWNESAIQFYKKIGATLDPEWINGRLFF</sequence>
<dbReference type="EMBL" id="QFRJ01000010">
    <property type="protein sequence ID" value="PWH84845.1"/>
    <property type="molecule type" value="Genomic_DNA"/>
</dbReference>
<proteinExistence type="inferred from homology"/>
<dbReference type="Pfam" id="PF00583">
    <property type="entry name" value="Acetyltransf_1"/>
    <property type="match status" value="1"/>
</dbReference>
<reference evidence="5 6" key="2">
    <citation type="submission" date="2018-05" db="EMBL/GenBank/DDBJ databases">
        <authorList>
            <person name="Lanie J.A."/>
            <person name="Ng W.-L."/>
            <person name="Kazmierczak K.M."/>
            <person name="Andrzejewski T.M."/>
            <person name="Davidsen T.M."/>
            <person name="Wayne K.J."/>
            <person name="Tettelin H."/>
            <person name="Glass J.I."/>
            <person name="Rusch D."/>
            <person name="Podicherti R."/>
            <person name="Tsui H.-C.T."/>
            <person name="Winkler M.E."/>
        </authorList>
    </citation>
    <scope>NUCLEOTIDE SEQUENCE [LARGE SCALE GENOMIC DNA]</scope>
    <source>
        <strain evidence="5 6">C305</strain>
    </source>
</reference>
<evidence type="ECO:0000313" key="6">
    <source>
        <dbReference type="Proteomes" id="UP000245370"/>
    </source>
</evidence>
<comment type="similarity">
    <text evidence="1">Belongs to the acetyltransferase family.</text>
</comment>
<dbReference type="FunFam" id="3.40.630.30:FF:000064">
    <property type="entry name" value="GNAT family acetyltransferase"/>
    <property type="match status" value="1"/>
</dbReference>
<dbReference type="Proteomes" id="UP000245370">
    <property type="component" value="Unassembled WGS sequence"/>
</dbReference>
<dbReference type="InterPro" id="IPR000182">
    <property type="entry name" value="GNAT_dom"/>
</dbReference>
<evidence type="ECO:0000256" key="1">
    <source>
        <dbReference type="ARBA" id="ARBA00008694"/>
    </source>
</evidence>
<dbReference type="PROSITE" id="PS51186">
    <property type="entry name" value="GNAT"/>
    <property type="match status" value="1"/>
</dbReference>
<keyword evidence="6" id="KW-1185">Reference proteome</keyword>
<name>A0A2U2XAL6_9FLAO</name>
<organism evidence="5 6">
    <name type="scientific">Brumimicrobium oceani</name>
    <dbReference type="NCBI Taxonomy" id="2100725"/>
    <lineage>
        <taxon>Bacteria</taxon>
        <taxon>Pseudomonadati</taxon>
        <taxon>Bacteroidota</taxon>
        <taxon>Flavobacteriia</taxon>
        <taxon>Flavobacteriales</taxon>
        <taxon>Crocinitomicaceae</taxon>
        <taxon>Brumimicrobium</taxon>
    </lineage>
</organism>